<dbReference type="Pfam" id="PF04960">
    <property type="entry name" value="Glutaminase"/>
    <property type="match status" value="1"/>
</dbReference>
<dbReference type="InterPro" id="IPR012338">
    <property type="entry name" value="Beta-lactam/transpept-like"/>
</dbReference>
<dbReference type="Pfam" id="PF01740">
    <property type="entry name" value="STAS"/>
    <property type="match status" value="1"/>
</dbReference>
<dbReference type="GO" id="GO:0006543">
    <property type="term" value="P:L-glutamine catabolic process"/>
    <property type="evidence" value="ECO:0007669"/>
    <property type="project" value="TreeGrafter"/>
</dbReference>
<name>A0A0J0XL87_9TREE</name>
<comment type="catalytic activity">
    <reaction evidence="5">
        <text>L-glutamine + H2O = L-glutamate + NH4(+)</text>
        <dbReference type="Rhea" id="RHEA:15889"/>
        <dbReference type="ChEBI" id="CHEBI:15377"/>
        <dbReference type="ChEBI" id="CHEBI:28938"/>
        <dbReference type="ChEBI" id="CHEBI:29985"/>
        <dbReference type="ChEBI" id="CHEBI:58359"/>
        <dbReference type="EC" id="3.5.1.2"/>
    </reaction>
</comment>
<reference evidence="7 8" key="1">
    <citation type="submission" date="2015-03" db="EMBL/GenBank/DDBJ databases">
        <title>Genomics and transcriptomics of the oil-accumulating basidiomycete yeast T. oleaginosus allow insights into substrate utilization and the diverse evolutionary trajectories of mating systems in fungi.</title>
        <authorList>
            <consortium name="DOE Joint Genome Institute"/>
            <person name="Kourist R."/>
            <person name="Kracht O."/>
            <person name="Bracharz F."/>
            <person name="Lipzen A."/>
            <person name="Nolan M."/>
            <person name="Ohm R."/>
            <person name="Grigoriev I."/>
            <person name="Sun S."/>
            <person name="Heitman J."/>
            <person name="Bruck T."/>
            <person name="Nowrousian M."/>
        </authorList>
    </citation>
    <scope>NUCLEOTIDE SEQUENCE [LARGE SCALE GENOMIC DNA]</scope>
    <source>
        <strain evidence="7 8">IBC0246</strain>
    </source>
</reference>
<dbReference type="GeneID" id="28985418"/>
<dbReference type="InterPro" id="IPR015868">
    <property type="entry name" value="Glutaminase"/>
</dbReference>
<sequence>MLRSRTLAVLARPSRLLFIPPTARAFHKTIMEHHQGAAAASVVGKTNVPGSKINSPIPDYLNLVLREIGADNPGQTAAYIPELKNADPDRLAIAVSTMDGYVYTAGDAELEFSIQSISKAFVYALALEEHGLEYVLKRIGVEPSGEAFNELSLEKGTCRPLNPMINAGAIAAHTLVGDAELSEGERFEKIRKGLSAFAGRELGHDETVFQSEMKTAYRNFAIANMLRNYNIICQHPEDVVTGYTRQCAINVTTRDLALMAATLANGGIQPVTGERVVGRHVVRQVMSVMLTCGMYDEAGEWLANIGFPSKSGVAGGIIGCLPSQVGIATWSPRLDTHGNSVRGVRMCKRLSDDMGMHIMDAPEPARAVVRRDYLIHSPEDHGHGAHIAAVISLQGTINFTSAERITRIMAARSIDTRTVHIDCVILDLRPVFSMNSVARRMVREIVRRLRKTGMRVSLVDPEHMLEMYKVGTPGVDDDMVCDEVYEDLSHFDQWARKTINPDEMKQLDLD</sequence>
<evidence type="ECO:0000256" key="5">
    <source>
        <dbReference type="ARBA" id="ARBA00049534"/>
    </source>
</evidence>
<dbReference type="GO" id="GO:0006537">
    <property type="term" value="P:glutamate biosynthetic process"/>
    <property type="evidence" value="ECO:0007669"/>
    <property type="project" value="TreeGrafter"/>
</dbReference>
<evidence type="ECO:0000313" key="8">
    <source>
        <dbReference type="Proteomes" id="UP000053611"/>
    </source>
</evidence>
<comment type="similarity">
    <text evidence="1">Belongs to the glutaminase family.</text>
</comment>
<proteinExistence type="inferred from homology"/>
<dbReference type="SUPFAM" id="SSF56601">
    <property type="entry name" value="beta-lactamase/transpeptidase-like"/>
    <property type="match status" value="1"/>
</dbReference>
<organism evidence="7 8">
    <name type="scientific">Cutaneotrichosporon oleaginosum</name>
    <dbReference type="NCBI Taxonomy" id="879819"/>
    <lineage>
        <taxon>Eukaryota</taxon>
        <taxon>Fungi</taxon>
        <taxon>Dikarya</taxon>
        <taxon>Basidiomycota</taxon>
        <taxon>Agaricomycotina</taxon>
        <taxon>Tremellomycetes</taxon>
        <taxon>Trichosporonales</taxon>
        <taxon>Trichosporonaceae</taxon>
        <taxon>Cutaneotrichosporon</taxon>
    </lineage>
</organism>
<dbReference type="EMBL" id="KQ087212">
    <property type="protein sequence ID" value="KLT41847.1"/>
    <property type="molecule type" value="Genomic_DNA"/>
</dbReference>
<dbReference type="PROSITE" id="PS50801">
    <property type="entry name" value="STAS"/>
    <property type="match status" value="1"/>
</dbReference>
<evidence type="ECO:0000256" key="4">
    <source>
        <dbReference type="ARBA" id="ARBA00022801"/>
    </source>
</evidence>
<dbReference type="RefSeq" id="XP_018278338.1">
    <property type="nucleotide sequence ID" value="XM_018424815.1"/>
</dbReference>
<evidence type="ECO:0000256" key="1">
    <source>
        <dbReference type="ARBA" id="ARBA00011076"/>
    </source>
</evidence>
<dbReference type="EC" id="3.5.1.2" evidence="3"/>
<feature type="domain" description="STAS" evidence="6">
    <location>
        <begin position="390"/>
        <end position="470"/>
    </location>
</feature>
<dbReference type="Gene3D" id="3.30.750.24">
    <property type="entry name" value="STAS domain"/>
    <property type="match status" value="1"/>
</dbReference>
<dbReference type="OrthoDB" id="9995210at2759"/>
<dbReference type="FunFam" id="3.40.710.10:FF:000005">
    <property type="entry name" value="Glutaminase"/>
    <property type="match status" value="1"/>
</dbReference>
<dbReference type="Proteomes" id="UP000053611">
    <property type="component" value="Unassembled WGS sequence"/>
</dbReference>
<dbReference type="InterPro" id="IPR036513">
    <property type="entry name" value="STAS_dom_sf"/>
</dbReference>
<dbReference type="InterPro" id="IPR002645">
    <property type="entry name" value="STAS_dom"/>
</dbReference>
<dbReference type="HAMAP" id="MF_00313">
    <property type="entry name" value="Glutaminase"/>
    <property type="match status" value="1"/>
</dbReference>
<dbReference type="STRING" id="879819.A0A0J0XL87"/>
<dbReference type="Gene3D" id="3.40.710.10">
    <property type="entry name" value="DD-peptidase/beta-lactamase superfamily"/>
    <property type="match status" value="1"/>
</dbReference>
<evidence type="ECO:0000256" key="3">
    <source>
        <dbReference type="ARBA" id="ARBA00012918"/>
    </source>
</evidence>
<gene>
    <name evidence="7" type="ORF">CC85DRAFT_292442</name>
</gene>
<dbReference type="PANTHER" id="PTHR12544">
    <property type="entry name" value="GLUTAMINASE"/>
    <property type="match status" value="1"/>
</dbReference>
<dbReference type="AlphaFoldDB" id="A0A0J0XL87"/>
<keyword evidence="4" id="KW-0378">Hydrolase</keyword>
<dbReference type="PANTHER" id="PTHR12544:SF29">
    <property type="entry name" value="GLUTAMINASE"/>
    <property type="match status" value="1"/>
</dbReference>
<evidence type="ECO:0000259" key="6">
    <source>
        <dbReference type="PROSITE" id="PS50801"/>
    </source>
</evidence>
<dbReference type="GO" id="GO:0004359">
    <property type="term" value="F:glutaminase activity"/>
    <property type="evidence" value="ECO:0007669"/>
    <property type="project" value="UniProtKB-EC"/>
</dbReference>
<dbReference type="NCBIfam" id="TIGR03814">
    <property type="entry name" value="Gln_ase"/>
    <property type="match status" value="1"/>
</dbReference>
<evidence type="ECO:0000313" key="7">
    <source>
        <dbReference type="EMBL" id="KLT41847.1"/>
    </source>
</evidence>
<dbReference type="NCBIfam" id="NF002134">
    <property type="entry name" value="PRK00971.1-4"/>
    <property type="match status" value="1"/>
</dbReference>
<protein>
    <recommendedName>
        <fullName evidence="3">glutaminase</fullName>
        <ecNumber evidence="3">3.5.1.2</ecNumber>
    </recommendedName>
</protein>
<keyword evidence="8" id="KW-1185">Reference proteome</keyword>
<comment type="subunit">
    <text evidence="2">Homotetramer.</text>
</comment>
<dbReference type="SUPFAM" id="SSF52091">
    <property type="entry name" value="SpoIIaa-like"/>
    <property type="match status" value="1"/>
</dbReference>
<accession>A0A0J0XL87</accession>
<evidence type="ECO:0000256" key="2">
    <source>
        <dbReference type="ARBA" id="ARBA00011881"/>
    </source>
</evidence>